<reference evidence="1" key="1">
    <citation type="submission" date="2022-01" db="UniProtKB">
        <authorList>
            <consortium name="EnsemblMetazoa"/>
        </authorList>
    </citation>
    <scope>IDENTIFICATION</scope>
</reference>
<dbReference type="OMA" id="RCICELA"/>
<keyword evidence="2" id="KW-1185">Reference proteome</keyword>
<organism evidence="1 2">
    <name type="scientific">Cimex lectularius</name>
    <name type="common">Bed bug</name>
    <name type="synonym">Acanthia lectularia</name>
    <dbReference type="NCBI Taxonomy" id="79782"/>
    <lineage>
        <taxon>Eukaryota</taxon>
        <taxon>Metazoa</taxon>
        <taxon>Ecdysozoa</taxon>
        <taxon>Arthropoda</taxon>
        <taxon>Hexapoda</taxon>
        <taxon>Insecta</taxon>
        <taxon>Pterygota</taxon>
        <taxon>Neoptera</taxon>
        <taxon>Paraneoptera</taxon>
        <taxon>Hemiptera</taxon>
        <taxon>Heteroptera</taxon>
        <taxon>Panheteroptera</taxon>
        <taxon>Cimicomorpha</taxon>
        <taxon>Cimicidae</taxon>
        <taxon>Cimex</taxon>
    </lineage>
</organism>
<dbReference type="GeneID" id="106669471"/>
<dbReference type="AlphaFoldDB" id="A0A8I6TJ85"/>
<dbReference type="Proteomes" id="UP000494040">
    <property type="component" value="Unassembled WGS sequence"/>
</dbReference>
<dbReference type="PANTHER" id="PTHR21398">
    <property type="entry name" value="AGAP007094-PA"/>
    <property type="match status" value="1"/>
</dbReference>
<proteinExistence type="predicted"/>
<dbReference type="KEGG" id="clec:106669471"/>
<dbReference type="PANTHER" id="PTHR21398:SF21">
    <property type="entry name" value="AGAP004005-PA"/>
    <property type="match status" value="1"/>
</dbReference>
<dbReference type="InterPro" id="IPR006631">
    <property type="entry name" value="DM4_12"/>
</dbReference>
<dbReference type="RefSeq" id="XP_014254456.1">
    <property type="nucleotide sequence ID" value="XM_014398970.2"/>
</dbReference>
<sequence length="203" mass="23213">MWLTVVFNLFDSNADKLWIHRDKRYLPFPMGSGNKLQIITGFGIPVDLKDDDVTFGLIMKTNYELPTNSAHFTRPEEAFGISGDKQLTRWTFYDIVRNALDRLSFDGQNCLLKSICQAAFTAFEYNGLFGEILQILFVPSTTSNDNRRRDGELSEYEKAEMVGREAADDRKCDEIFQNCSLSLMDLITTLETDVLENIVLKIV</sequence>
<name>A0A8I6TJ85_CIMLE</name>
<evidence type="ECO:0000313" key="2">
    <source>
        <dbReference type="Proteomes" id="UP000494040"/>
    </source>
</evidence>
<evidence type="ECO:0000313" key="1">
    <source>
        <dbReference type="EnsemblMetazoa" id="XP_014254456.1"/>
    </source>
</evidence>
<dbReference type="EnsemblMetazoa" id="XM_014398970.2">
    <property type="protein sequence ID" value="XP_014254456.1"/>
    <property type="gene ID" value="LOC106669471"/>
</dbReference>
<accession>A0A8I6TJ85</accession>
<dbReference type="Pfam" id="PF07841">
    <property type="entry name" value="DM4_12"/>
    <property type="match status" value="1"/>
</dbReference>
<dbReference type="SMART" id="SM00718">
    <property type="entry name" value="DM4_12"/>
    <property type="match status" value="1"/>
</dbReference>
<protein>
    <submittedName>
        <fullName evidence="1">Uncharacterized protein</fullName>
    </submittedName>
</protein>
<dbReference type="OrthoDB" id="8186940at2759"/>